<accession>A0A382BGG8</accession>
<feature type="domain" description="NADP-dependent oxidoreductase" evidence="1">
    <location>
        <begin position="18"/>
        <end position="310"/>
    </location>
</feature>
<dbReference type="InterPro" id="IPR036812">
    <property type="entry name" value="NAD(P)_OxRdtase_dom_sf"/>
</dbReference>
<dbReference type="InterPro" id="IPR020471">
    <property type="entry name" value="AKR"/>
</dbReference>
<evidence type="ECO:0000313" key="2">
    <source>
        <dbReference type="EMBL" id="SVB12362.1"/>
    </source>
</evidence>
<dbReference type="InterPro" id="IPR023210">
    <property type="entry name" value="NADP_OxRdtase_dom"/>
</dbReference>
<proteinExistence type="predicted"/>
<reference evidence="2" key="1">
    <citation type="submission" date="2018-05" db="EMBL/GenBank/DDBJ databases">
        <authorList>
            <person name="Lanie J.A."/>
            <person name="Ng W.-L."/>
            <person name="Kazmierczak K.M."/>
            <person name="Andrzejewski T.M."/>
            <person name="Davidsen T.M."/>
            <person name="Wayne K.J."/>
            <person name="Tettelin H."/>
            <person name="Glass J.I."/>
            <person name="Rusch D."/>
            <person name="Podicherti R."/>
            <person name="Tsui H.-C.T."/>
            <person name="Winkler M.E."/>
        </authorList>
    </citation>
    <scope>NUCLEOTIDE SEQUENCE</scope>
</reference>
<dbReference type="Gene3D" id="3.20.20.100">
    <property type="entry name" value="NADP-dependent oxidoreductase domain"/>
    <property type="match status" value="1"/>
</dbReference>
<dbReference type="GO" id="GO:0016491">
    <property type="term" value="F:oxidoreductase activity"/>
    <property type="evidence" value="ECO:0007669"/>
    <property type="project" value="InterPro"/>
</dbReference>
<evidence type="ECO:0000259" key="1">
    <source>
        <dbReference type="Pfam" id="PF00248"/>
    </source>
</evidence>
<dbReference type="Pfam" id="PF00248">
    <property type="entry name" value="Aldo_ket_red"/>
    <property type="match status" value="1"/>
</dbReference>
<dbReference type="AlphaFoldDB" id="A0A382BGG8"/>
<dbReference type="PANTHER" id="PTHR42686">
    <property type="entry name" value="GH17980P-RELATED"/>
    <property type="match status" value="1"/>
</dbReference>
<dbReference type="CDD" id="cd19152">
    <property type="entry name" value="AKR_AKR15A"/>
    <property type="match status" value="1"/>
</dbReference>
<gene>
    <name evidence="2" type="ORF">METZ01_LOCUS165216</name>
</gene>
<organism evidence="2">
    <name type="scientific">marine metagenome</name>
    <dbReference type="NCBI Taxonomy" id="408172"/>
    <lineage>
        <taxon>unclassified sequences</taxon>
        <taxon>metagenomes</taxon>
        <taxon>ecological metagenomes</taxon>
    </lineage>
</organism>
<dbReference type="SUPFAM" id="SSF51430">
    <property type="entry name" value="NAD(P)-linked oxidoreductase"/>
    <property type="match status" value="1"/>
</dbReference>
<dbReference type="PANTHER" id="PTHR42686:SF1">
    <property type="entry name" value="GH17980P-RELATED"/>
    <property type="match status" value="1"/>
</dbReference>
<dbReference type="EMBL" id="UINC01029513">
    <property type="protein sequence ID" value="SVB12362.1"/>
    <property type="molecule type" value="Genomic_DNA"/>
</dbReference>
<protein>
    <recommendedName>
        <fullName evidence="1">NADP-dependent oxidoreductase domain-containing protein</fullName>
    </recommendedName>
</protein>
<sequence length="325" mass="35431">MDPLELVEIGNTGLRVSRLGIGGVAIGRTSTAEESYGTLKRCVELGVRYFDTAPLYGGGISEERYGRVLSAIPRSSFTISTKVGRSLEAPAPAPVGAVIGPDHTNDVPYVYDYDTVMRVFEGSLKRLNLDDVDILLIHDPDNHFQEAMDGAYKALSELRSQGVVKAIGAGMNQWEMESRVAREGDFDCFLLAGRYTLLDQQALPEFLPLCQERNISVIIGGPYNSGILASDLSESATFNYRPAQREVLEQALRCKEVCDRHGVPLKAAALQFVFGHPAVTAAIPGPRTVSEAEENFQMMSYSIPAALWEELRHEGLLPAEAPSPA</sequence>
<name>A0A382BGG8_9ZZZZ</name>
<dbReference type="GO" id="GO:0005829">
    <property type="term" value="C:cytosol"/>
    <property type="evidence" value="ECO:0007669"/>
    <property type="project" value="TreeGrafter"/>
</dbReference>